<dbReference type="AlphaFoldDB" id="A0A917BQ08"/>
<reference evidence="9" key="1">
    <citation type="journal article" date="2014" name="Int. J. Syst. Evol. Microbiol.">
        <title>Complete genome sequence of Corynebacterium casei LMG S-19264T (=DSM 44701T), isolated from a smear-ripened cheese.</title>
        <authorList>
            <consortium name="US DOE Joint Genome Institute (JGI-PGF)"/>
            <person name="Walter F."/>
            <person name="Albersmeier A."/>
            <person name="Kalinowski J."/>
            <person name="Ruckert C."/>
        </authorList>
    </citation>
    <scope>NUCLEOTIDE SEQUENCE</scope>
    <source>
        <strain evidence="9">CGMCC 1.16067</strain>
    </source>
</reference>
<dbReference type="Gene3D" id="2.40.240.10">
    <property type="entry name" value="Ribosomal Protein L25, Chain P"/>
    <property type="match status" value="1"/>
</dbReference>
<dbReference type="HAMAP" id="MF_01334">
    <property type="entry name" value="Ribosomal_bL25_CTC"/>
    <property type="match status" value="1"/>
</dbReference>
<dbReference type="InterPro" id="IPR020056">
    <property type="entry name" value="Rbsml_bL25/Gln-tRNA_synth_N"/>
</dbReference>
<dbReference type="NCBIfam" id="NF004612">
    <property type="entry name" value="PRK05943.1"/>
    <property type="match status" value="1"/>
</dbReference>
<keyword evidence="3 5" id="KW-0689">Ribosomal protein</keyword>
<dbReference type="GO" id="GO:0003735">
    <property type="term" value="F:structural constituent of ribosome"/>
    <property type="evidence" value="ECO:0007669"/>
    <property type="project" value="InterPro"/>
</dbReference>
<dbReference type="Gene3D" id="2.170.120.20">
    <property type="entry name" value="Ribosomal protein L25, beta domain"/>
    <property type="match status" value="1"/>
</dbReference>
<keyword evidence="10" id="KW-1185">Reference proteome</keyword>
<sequence>MPENKTETIKAETRTEFGKGAARRIRRDEKVPAVVYGAGNAPSHLTLPGHDVMMAIKNGGSNALLYLDIEGKEVLALTKQVQADPIKGFLEHIDFVEVKRGQKVTVDVPVHLTGEAKPDALVVTENTTISLEAEATHIPEYIELSIEGAEVGTLVQASELVLPEGATLLDDDEMLIVNVTHAPTAEELEEELEEAEAEAGIEREESDEDAEGDDAAAEGDSDSDSEDSDEE</sequence>
<keyword evidence="2 5" id="KW-0694">RNA-binding</keyword>
<name>A0A917BQ08_9ACTN</name>
<dbReference type="EMBL" id="BMKQ01000001">
    <property type="protein sequence ID" value="GGF52649.1"/>
    <property type="molecule type" value="Genomic_DNA"/>
</dbReference>
<comment type="subunit">
    <text evidence="5">Part of the 50S ribosomal subunit; part of the 5S rRNA/L5/L18/L25 subcomplex. Contacts the 5S rRNA. Binds to the 5S rRNA independently of L5 and L18.</text>
</comment>
<dbReference type="Pfam" id="PF01386">
    <property type="entry name" value="Ribosomal_L25p"/>
    <property type="match status" value="1"/>
</dbReference>
<dbReference type="SUPFAM" id="SSF50715">
    <property type="entry name" value="Ribosomal protein L25-like"/>
    <property type="match status" value="1"/>
</dbReference>
<dbReference type="InterPro" id="IPR001021">
    <property type="entry name" value="Ribosomal_bL25_long"/>
</dbReference>
<dbReference type="Pfam" id="PF14693">
    <property type="entry name" value="Ribosomal_TL5_C"/>
    <property type="match status" value="1"/>
</dbReference>
<dbReference type="InterPro" id="IPR037121">
    <property type="entry name" value="Ribosomal_bL25_C"/>
</dbReference>
<evidence type="ECO:0000259" key="8">
    <source>
        <dbReference type="Pfam" id="PF14693"/>
    </source>
</evidence>
<dbReference type="InterPro" id="IPR020930">
    <property type="entry name" value="Ribosomal_uL5_bac-type"/>
</dbReference>
<comment type="caution">
    <text evidence="9">The sequence shown here is derived from an EMBL/GenBank/DDBJ whole genome shotgun (WGS) entry which is preliminary data.</text>
</comment>
<dbReference type="InterPro" id="IPR011035">
    <property type="entry name" value="Ribosomal_bL25/Gln-tRNA_synth"/>
</dbReference>
<dbReference type="GO" id="GO:0006412">
    <property type="term" value="P:translation"/>
    <property type="evidence" value="ECO:0007669"/>
    <property type="project" value="UniProtKB-UniRule"/>
</dbReference>
<gene>
    <name evidence="5 9" type="primary">rplY</name>
    <name evidence="5" type="synonym">ctc</name>
    <name evidence="9" type="ORF">GCM10011519_28260</name>
</gene>
<dbReference type="GO" id="GO:0022625">
    <property type="term" value="C:cytosolic large ribosomal subunit"/>
    <property type="evidence" value="ECO:0007669"/>
    <property type="project" value="TreeGrafter"/>
</dbReference>
<evidence type="ECO:0000256" key="3">
    <source>
        <dbReference type="ARBA" id="ARBA00022980"/>
    </source>
</evidence>
<feature type="compositionally biased region" description="Acidic residues" evidence="6">
    <location>
        <begin position="186"/>
        <end position="231"/>
    </location>
</feature>
<evidence type="ECO:0000259" key="7">
    <source>
        <dbReference type="Pfam" id="PF01386"/>
    </source>
</evidence>
<dbReference type="GO" id="GO:0008097">
    <property type="term" value="F:5S rRNA binding"/>
    <property type="evidence" value="ECO:0007669"/>
    <property type="project" value="InterPro"/>
</dbReference>
<feature type="domain" description="Large ribosomal subunit protein bL25 beta" evidence="8">
    <location>
        <begin position="103"/>
        <end position="181"/>
    </location>
</feature>
<comment type="similarity">
    <text evidence="5">Belongs to the bacterial ribosomal protein bL25 family. CTC subfamily.</text>
</comment>
<dbReference type="RefSeq" id="WP_188780348.1">
    <property type="nucleotide sequence ID" value="NZ_BMKQ01000001.1"/>
</dbReference>
<evidence type="ECO:0000256" key="5">
    <source>
        <dbReference type="HAMAP-Rule" id="MF_01334"/>
    </source>
</evidence>
<dbReference type="NCBIfam" id="NF004131">
    <property type="entry name" value="PRK05618.2-1"/>
    <property type="match status" value="1"/>
</dbReference>
<evidence type="ECO:0000256" key="6">
    <source>
        <dbReference type="SAM" id="MobiDB-lite"/>
    </source>
</evidence>
<feature type="domain" description="Large ribosomal subunit protein bL25 L25" evidence="7">
    <location>
        <begin position="9"/>
        <end position="95"/>
    </location>
</feature>
<dbReference type="InterPro" id="IPR029751">
    <property type="entry name" value="Ribosomal_L25_dom"/>
</dbReference>
<protein>
    <recommendedName>
        <fullName evidence="5">Large ribosomal subunit protein bL25</fullName>
    </recommendedName>
    <alternativeName>
        <fullName evidence="5">General stress protein CTC</fullName>
    </alternativeName>
</protein>
<proteinExistence type="inferred from homology"/>
<reference evidence="9" key="2">
    <citation type="submission" date="2020-09" db="EMBL/GenBank/DDBJ databases">
        <authorList>
            <person name="Sun Q."/>
            <person name="Zhou Y."/>
        </authorList>
    </citation>
    <scope>NUCLEOTIDE SEQUENCE</scope>
    <source>
        <strain evidence="9">CGMCC 1.16067</strain>
    </source>
</reference>
<evidence type="ECO:0000256" key="2">
    <source>
        <dbReference type="ARBA" id="ARBA00022884"/>
    </source>
</evidence>
<organism evidence="9 10">
    <name type="scientific">Marmoricola endophyticus</name>
    <dbReference type="NCBI Taxonomy" id="2040280"/>
    <lineage>
        <taxon>Bacteria</taxon>
        <taxon>Bacillati</taxon>
        <taxon>Actinomycetota</taxon>
        <taxon>Actinomycetes</taxon>
        <taxon>Propionibacteriales</taxon>
        <taxon>Nocardioidaceae</taxon>
        <taxon>Marmoricola</taxon>
    </lineage>
</organism>
<dbReference type="InterPro" id="IPR020057">
    <property type="entry name" value="Ribosomal_bL25_b-dom"/>
</dbReference>
<dbReference type="CDD" id="cd00495">
    <property type="entry name" value="Ribosomal_L25_TL5_CTC"/>
    <property type="match status" value="1"/>
</dbReference>
<keyword evidence="4 5" id="KW-0687">Ribonucleoprotein</keyword>
<dbReference type="PANTHER" id="PTHR33284:SF1">
    <property type="entry name" value="RIBOSOMAL PROTEIN L25_GLN-TRNA SYNTHETASE, ANTI-CODON-BINDING DOMAIN-CONTAINING PROTEIN"/>
    <property type="match status" value="1"/>
</dbReference>
<evidence type="ECO:0000256" key="1">
    <source>
        <dbReference type="ARBA" id="ARBA00022730"/>
    </source>
</evidence>
<dbReference type="NCBIfam" id="TIGR00731">
    <property type="entry name" value="bL25_bact_ctc"/>
    <property type="match status" value="1"/>
</dbReference>
<evidence type="ECO:0000313" key="10">
    <source>
        <dbReference type="Proteomes" id="UP000649179"/>
    </source>
</evidence>
<keyword evidence="1 5" id="KW-0699">rRNA-binding</keyword>
<evidence type="ECO:0000313" key="9">
    <source>
        <dbReference type="EMBL" id="GGF52649.1"/>
    </source>
</evidence>
<accession>A0A917BQ08</accession>
<feature type="region of interest" description="Disordered" evidence="6">
    <location>
        <begin position="184"/>
        <end position="231"/>
    </location>
</feature>
<comment type="function">
    <text evidence="5">This is one of the proteins that binds to the 5S RNA in the ribosome where it forms part of the central protuberance.</text>
</comment>
<dbReference type="PANTHER" id="PTHR33284">
    <property type="entry name" value="RIBOSOMAL PROTEIN L25/GLN-TRNA SYNTHETASE, ANTI-CODON-BINDING DOMAIN-CONTAINING PROTEIN"/>
    <property type="match status" value="1"/>
</dbReference>
<dbReference type="Proteomes" id="UP000649179">
    <property type="component" value="Unassembled WGS sequence"/>
</dbReference>
<evidence type="ECO:0000256" key="4">
    <source>
        <dbReference type="ARBA" id="ARBA00023274"/>
    </source>
</evidence>